<gene>
    <name evidence="3" type="ORF">H8R94_08340</name>
</gene>
<dbReference type="CDD" id="cd00093">
    <property type="entry name" value="HTH_XRE"/>
    <property type="match status" value="1"/>
</dbReference>
<dbReference type="SMART" id="SM00530">
    <property type="entry name" value="HTH_XRE"/>
    <property type="match status" value="1"/>
</dbReference>
<evidence type="ECO:0000313" key="3">
    <source>
        <dbReference type="EMBL" id="MBC5686602.1"/>
    </source>
</evidence>
<dbReference type="InterPro" id="IPR001387">
    <property type="entry name" value="Cro/C1-type_HTH"/>
</dbReference>
<dbReference type="EMBL" id="JACOPG010000003">
    <property type="protein sequence ID" value="MBC5686602.1"/>
    <property type="molecule type" value="Genomic_DNA"/>
</dbReference>
<proteinExistence type="predicted"/>
<reference evidence="3 4" key="1">
    <citation type="submission" date="2020-08" db="EMBL/GenBank/DDBJ databases">
        <title>Genome public.</title>
        <authorList>
            <person name="Liu C."/>
            <person name="Sun Q."/>
        </authorList>
    </citation>
    <scope>NUCLEOTIDE SEQUENCE [LARGE SCALE GENOMIC DNA]</scope>
    <source>
        <strain evidence="3 4">NSJ-9</strain>
    </source>
</reference>
<dbReference type="SUPFAM" id="SSF47413">
    <property type="entry name" value="lambda repressor-like DNA-binding domains"/>
    <property type="match status" value="1"/>
</dbReference>
<dbReference type="PROSITE" id="PS50943">
    <property type="entry name" value="HTH_CROC1"/>
    <property type="match status" value="1"/>
</dbReference>
<dbReference type="Pfam" id="PF01381">
    <property type="entry name" value="HTH_3"/>
    <property type="match status" value="1"/>
</dbReference>
<evidence type="ECO:0000313" key="4">
    <source>
        <dbReference type="Proteomes" id="UP000643810"/>
    </source>
</evidence>
<keyword evidence="1" id="KW-0238">DNA-binding</keyword>
<keyword evidence="4" id="KW-1185">Reference proteome</keyword>
<dbReference type="PANTHER" id="PTHR46558">
    <property type="entry name" value="TRACRIPTIONAL REGULATORY PROTEIN-RELATED-RELATED"/>
    <property type="match status" value="1"/>
</dbReference>
<evidence type="ECO:0000259" key="2">
    <source>
        <dbReference type="PROSITE" id="PS50943"/>
    </source>
</evidence>
<feature type="domain" description="HTH cro/C1-type" evidence="2">
    <location>
        <begin position="10"/>
        <end position="64"/>
    </location>
</feature>
<comment type="caution">
    <text evidence="3">The sequence shown here is derived from an EMBL/GenBank/DDBJ whole genome shotgun (WGS) entry which is preliminary data.</text>
</comment>
<accession>A0ABR7GGM6</accession>
<organism evidence="3 4">
    <name type="scientific">Roseburia lenta</name>
    <dbReference type="NCBI Taxonomy" id="2763061"/>
    <lineage>
        <taxon>Bacteria</taxon>
        <taxon>Bacillati</taxon>
        <taxon>Bacillota</taxon>
        <taxon>Clostridia</taxon>
        <taxon>Lachnospirales</taxon>
        <taxon>Lachnospiraceae</taxon>
        <taxon>Roseburia</taxon>
    </lineage>
</organism>
<evidence type="ECO:0000256" key="1">
    <source>
        <dbReference type="ARBA" id="ARBA00023125"/>
    </source>
</evidence>
<dbReference type="InterPro" id="IPR010982">
    <property type="entry name" value="Lambda_DNA-bd_dom_sf"/>
</dbReference>
<dbReference type="RefSeq" id="WP_186854387.1">
    <property type="nucleotide sequence ID" value="NZ_JACOPG010000003.1"/>
</dbReference>
<dbReference type="PANTHER" id="PTHR46558:SF14">
    <property type="entry name" value="HTH-TYPE TRANSCRIPTIONAL REGULATOR ANSR"/>
    <property type="match status" value="1"/>
</dbReference>
<name>A0ABR7GGM6_9FIRM</name>
<protein>
    <submittedName>
        <fullName evidence="3">Helix-turn-helix domain-containing protein</fullName>
    </submittedName>
</protein>
<sequence length="115" mass="12995">MSSMLLGERITNLMELQNTSKKQVCESLHIHPSTFSGYLSGKRQPSYDILMRMAAYFNTTCDYLLGYTPPQNSMLDLSDDAVAILQACGNLSPEGQDILKDEIKLILHHYQKQPK</sequence>
<dbReference type="Gene3D" id="1.10.260.40">
    <property type="entry name" value="lambda repressor-like DNA-binding domains"/>
    <property type="match status" value="1"/>
</dbReference>
<dbReference type="Proteomes" id="UP000643810">
    <property type="component" value="Unassembled WGS sequence"/>
</dbReference>